<dbReference type="Proteomes" id="UP000530263">
    <property type="component" value="Unassembled WGS sequence"/>
</dbReference>
<dbReference type="EMBL" id="VYZG01000013">
    <property type="protein sequence ID" value="NWQ73182.1"/>
    <property type="molecule type" value="Genomic_DNA"/>
</dbReference>
<evidence type="ECO:0000256" key="2">
    <source>
        <dbReference type="ARBA" id="ARBA00022574"/>
    </source>
</evidence>
<keyword evidence="2 4" id="KW-0853">WD repeat</keyword>
<dbReference type="Pfam" id="PF24807">
    <property type="entry name" value="WD40_CDC20-Fz"/>
    <property type="match status" value="1"/>
</dbReference>
<proteinExistence type="inferred from homology"/>
<dbReference type="InterPro" id="IPR036322">
    <property type="entry name" value="WD40_repeat_dom_sf"/>
</dbReference>
<feature type="non-terminal residue" evidence="7">
    <location>
        <position position="465"/>
    </location>
</feature>
<dbReference type="GO" id="GO:0005680">
    <property type="term" value="C:anaphase-promoting complex"/>
    <property type="evidence" value="ECO:0007669"/>
    <property type="project" value="TreeGrafter"/>
</dbReference>
<dbReference type="PROSITE" id="PS50082">
    <property type="entry name" value="WD_REPEATS_2"/>
    <property type="match status" value="3"/>
</dbReference>
<dbReference type="Pfam" id="PF00400">
    <property type="entry name" value="WD40"/>
    <property type="match status" value="1"/>
</dbReference>
<dbReference type="AlphaFoldDB" id="A0A7K4RK30"/>
<accession>A0A7K4RK30</accession>
<keyword evidence="3" id="KW-0677">Repeat</keyword>
<gene>
    <name evidence="7" type="primary">Cdc20</name>
    <name evidence="7" type="ORF">COLPIC_R12348</name>
</gene>
<dbReference type="GO" id="GO:0031145">
    <property type="term" value="P:anaphase-promoting complex-dependent catabolic process"/>
    <property type="evidence" value="ECO:0007669"/>
    <property type="project" value="TreeGrafter"/>
</dbReference>
<evidence type="ECO:0000256" key="1">
    <source>
        <dbReference type="ARBA" id="ARBA00006445"/>
    </source>
</evidence>
<protein>
    <submittedName>
        <fullName evidence="7">CDC20 protein</fullName>
    </submittedName>
</protein>
<dbReference type="OrthoDB" id="10263272at2759"/>
<organism evidence="7 8">
    <name type="scientific">Columbina picui</name>
    <name type="common">Picui ground-dove</name>
    <dbReference type="NCBI Taxonomy" id="115618"/>
    <lineage>
        <taxon>Eukaryota</taxon>
        <taxon>Metazoa</taxon>
        <taxon>Chordata</taxon>
        <taxon>Craniata</taxon>
        <taxon>Vertebrata</taxon>
        <taxon>Euteleostomi</taxon>
        <taxon>Archelosauria</taxon>
        <taxon>Archosauria</taxon>
        <taxon>Dinosauria</taxon>
        <taxon>Saurischia</taxon>
        <taxon>Theropoda</taxon>
        <taxon>Coelurosauria</taxon>
        <taxon>Aves</taxon>
        <taxon>Neognathae</taxon>
        <taxon>Neoaves</taxon>
        <taxon>Columbimorphae</taxon>
        <taxon>Columbiformes</taxon>
        <taxon>Columbidae</taxon>
        <taxon>Columbina</taxon>
    </lineage>
</organism>
<feature type="domain" description="CDC20/Fizzy WD40" evidence="6">
    <location>
        <begin position="181"/>
        <end position="365"/>
    </location>
</feature>
<evidence type="ECO:0000313" key="8">
    <source>
        <dbReference type="Proteomes" id="UP000530263"/>
    </source>
</evidence>
<feature type="region of interest" description="Disordered" evidence="5">
    <location>
        <begin position="18"/>
        <end position="86"/>
    </location>
</feature>
<dbReference type="SUPFAM" id="SSF50978">
    <property type="entry name" value="WD40 repeat-like"/>
    <property type="match status" value="1"/>
</dbReference>
<comment type="similarity">
    <text evidence="1">Belongs to the WD repeat CDC20/Fizzy family.</text>
</comment>
<dbReference type="GO" id="GO:0010997">
    <property type="term" value="F:anaphase-promoting complex binding"/>
    <property type="evidence" value="ECO:0007669"/>
    <property type="project" value="InterPro"/>
</dbReference>
<evidence type="ECO:0000256" key="3">
    <source>
        <dbReference type="ARBA" id="ARBA00022737"/>
    </source>
</evidence>
<sequence length="465" mass="51125">MAQFVFEADLHGLLKLDTPIPNAPPARWQRKAKESGGPGPSPAASVSPMKPVNRSHSSSKTPSRTPGKSGSKIQSTPTKAGGDRYIPNRSTMQMEMANFLLTKENDPAEESPTKKEQQKAWAVNLNGFDIEEAKILRLSGKPQNAPEGYQNNLKVLYSQKTTPGSSRKNSRYIPSIPDRILDAPEIRNDYYLNLIDWSAQNFLAVALDSSVYLWNHTTGDIIQLLQMEHPDDYVSSVSWVKEGNYLAVGTSSAEVQLWDIHQQKRLRNMTSHSSRVGSLSWNSYILSSGARTGHIHHHDVRVAEHHVATLAGHTQEVCGLKWSLDGRYLASGGNDNLVNIWPCTQGDSGDFAPIQTFTQHQGAVKVTMQTGGAHWAYGSKLDHCDGTRGTRAYGDEPSPDCTPSSSGHTARVLNMTMSPDGATVASAAADETLRLWRCFEMDPIKKKEKEKANSAKSSIIHQGIR</sequence>
<dbReference type="GO" id="GO:1990757">
    <property type="term" value="F:ubiquitin ligase activator activity"/>
    <property type="evidence" value="ECO:0007669"/>
    <property type="project" value="TreeGrafter"/>
</dbReference>
<dbReference type="InterPro" id="IPR015943">
    <property type="entry name" value="WD40/YVTN_repeat-like_dom_sf"/>
</dbReference>
<dbReference type="PANTHER" id="PTHR19918">
    <property type="entry name" value="CELL DIVISION CYCLE 20 CDC20 FIZZY -RELATED"/>
    <property type="match status" value="1"/>
</dbReference>
<feature type="non-terminal residue" evidence="7">
    <location>
        <position position="1"/>
    </location>
</feature>
<evidence type="ECO:0000256" key="4">
    <source>
        <dbReference type="PROSITE-ProRule" id="PRU00221"/>
    </source>
</evidence>
<dbReference type="Gene3D" id="2.130.10.10">
    <property type="entry name" value="YVTN repeat-like/Quinoprotein amine dehydrogenase"/>
    <property type="match status" value="1"/>
</dbReference>
<dbReference type="InterPro" id="IPR001680">
    <property type="entry name" value="WD40_rpt"/>
</dbReference>
<dbReference type="GO" id="GO:1905786">
    <property type="term" value="P:positive regulation of anaphase-promoting complex-dependent catabolic process"/>
    <property type="evidence" value="ECO:0007669"/>
    <property type="project" value="TreeGrafter"/>
</dbReference>
<dbReference type="InterPro" id="IPR056150">
    <property type="entry name" value="WD40_CDC20-Fz"/>
</dbReference>
<keyword evidence="8" id="KW-1185">Reference proteome</keyword>
<feature type="compositionally biased region" description="Polar residues" evidence="5">
    <location>
        <begin position="54"/>
        <end position="78"/>
    </location>
</feature>
<reference evidence="7 8" key="1">
    <citation type="submission" date="2019-09" db="EMBL/GenBank/DDBJ databases">
        <title>Bird 10,000 Genomes (B10K) Project - Family phase.</title>
        <authorList>
            <person name="Zhang G."/>
        </authorList>
    </citation>
    <scope>NUCLEOTIDE SEQUENCE [LARGE SCALE GENOMIC DNA]</scope>
    <source>
        <strain evidence="7">B10K-DU-021-26</strain>
        <tissue evidence="7">Mixed tissue sample</tissue>
    </source>
</reference>
<feature type="repeat" description="WD" evidence="4">
    <location>
        <begin position="405"/>
        <end position="436"/>
    </location>
</feature>
<dbReference type="InterPro" id="IPR033010">
    <property type="entry name" value="Cdc20/Fizzy"/>
</dbReference>
<name>A0A7K4RK30_COLPI</name>
<evidence type="ECO:0000259" key="6">
    <source>
        <dbReference type="Pfam" id="PF24807"/>
    </source>
</evidence>
<dbReference type="PROSITE" id="PS50294">
    <property type="entry name" value="WD_REPEATS_REGION"/>
    <property type="match status" value="2"/>
</dbReference>
<evidence type="ECO:0000256" key="5">
    <source>
        <dbReference type="SAM" id="MobiDB-lite"/>
    </source>
</evidence>
<feature type="repeat" description="WD" evidence="4">
    <location>
        <begin position="227"/>
        <end position="268"/>
    </location>
</feature>
<dbReference type="PANTHER" id="PTHR19918:SF3">
    <property type="entry name" value="CELL DIVISION CYCLE PROTEIN 20 HOMOLOG"/>
    <property type="match status" value="1"/>
</dbReference>
<feature type="repeat" description="WD" evidence="4">
    <location>
        <begin position="310"/>
        <end position="341"/>
    </location>
</feature>
<dbReference type="SMART" id="SM00320">
    <property type="entry name" value="WD40"/>
    <property type="match status" value="5"/>
</dbReference>
<evidence type="ECO:0000313" key="7">
    <source>
        <dbReference type="EMBL" id="NWQ73182.1"/>
    </source>
</evidence>
<comment type="caution">
    <text evidence="7">The sequence shown here is derived from an EMBL/GenBank/DDBJ whole genome shotgun (WGS) entry which is preliminary data.</text>
</comment>